<dbReference type="Proteomes" id="UP001165679">
    <property type="component" value="Unassembled WGS sequence"/>
</dbReference>
<evidence type="ECO:0000256" key="1">
    <source>
        <dbReference type="SAM" id="MobiDB-lite"/>
    </source>
</evidence>
<keyword evidence="3" id="KW-1185">Reference proteome</keyword>
<dbReference type="AlphaFoldDB" id="A0AA41YJF0"/>
<gene>
    <name evidence="2" type="ORF">OL599_02145</name>
</gene>
<dbReference type="Pfam" id="PF07750">
    <property type="entry name" value="GcrA"/>
    <property type="match status" value="1"/>
</dbReference>
<sequence>MEWNDETIARLRALWAEGLSTAEIGRRMNVSKNAVVGKAHRLNLPARPSPIRRDGAAGGMPRPPVPRRVTGPTLPPLSADAPVIVEAQRAVAPPKVAAGAPAAPAAAARSAPVRPVQPRFGRAAACCWPIGEPGTKSFRFCDAEAAAGKPYCAEHAQVAYVKVRDRREEAA</sequence>
<dbReference type="InterPro" id="IPR011681">
    <property type="entry name" value="GcrA"/>
</dbReference>
<protein>
    <submittedName>
        <fullName evidence="2">GcrA family cell cycle regulator</fullName>
    </submittedName>
</protein>
<dbReference type="RefSeq" id="WP_264711936.1">
    <property type="nucleotide sequence ID" value="NZ_JAPDNT010000001.1"/>
</dbReference>
<reference evidence="2" key="1">
    <citation type="submission" date="2022-09" db="EMBL/GenBank/DDBJ databases">
        <title>Rhodovastum sp. nov. RN2-1 isolated from soil in Seongnam, South Korea.</title>
        <authorList>
            <person name="Le N.T."/>
        </authorList>
    </citation>
    <scope>NUCLEOTIDE SEQUENCE</scope>
    <source>
        <strain evidence="2">RN2-1</strain>
    </source>
</reference>
<organism evidence="2 3">
    <name type="scientific">Limobrevibacterium gyesilva</name>
    <dbReference type="NCBI Taxonomy" id="2991712"/>
    <lineage>
        <taxon>Bacteria</taxon>
        <taxon>Pseudomonadati</taxon>
        <taxon>Pseudomonadota</taxon>
        <taxon>Alphaproteobacteria</taxon>
        <taxon>Acetobacterales</taxon>
        <taxon>Acetobacteraceae</taxon>
        <taxon>Limobrevibacterium</taxon>
    </lineage>
</organism>
<name>A0AA41YJF0_9PROT</name>
<proteinExistence type="predicted"/>
<evidence type="ECO:0000313" key="2">
    <source>
        <dbReference type="EMBL" id="MCW3473366.1"/>
    </source>
</evidence>
<dbReference type="Gene3D" id="1.10.10.60">
    <property type="entry name" value="Homeodomain-like"/>
    <property type="match status" value="1"/>
</dbReference>
<dbReference type="EMBL" id="JAPDNT010000001">
    <property type="protein sequence ID" value="MCW3473366.1"/>
    <property type="molecule type" value="Genomic_DNA"/>
</dbReference>
<comment type="caution">
    <text evidence="2">The sequence shown here is derived from an EMBL/GenBank/DDBJ whole genome shotgun (WGS) entry which is preliminary data.</text>
</comment>
<reference evidence="2" key="2">
    <citation type="submission" date="2022-10" db="EMBL/GenBank/DDBJ databases">
        <authorList>
            <person name="Trinh H.N."/>
        </authorList>
    </citation>
    <scope>NUCLEOTIDE SEQUENCE</scope>
    <source>
        <strain evidence="2">RN2-1</strain>
    </source>
</reference>
<accession>A0AA41YJF0</accession>
<feature type="region of interest" description="Disordered" evidence="1">
    <location>
        <begin position="45"/>
        <end position="76"/>
    </location>
</feature>
<evidence type="ECO:0000313" key="3">
    <source>
        <dbReference type="Proteomes" id="UP001165679"/>
    </source>
</evidence>